<evidence type="ECO:0000256" key="1">
    <source>
        <dbReference type="ARBA" id="ARBA00022737"/>
    </source>
</evidence>
<dbReference type="EMBL" id="BSOT01000006">
    <property type="protein sequence ID" value="GLR71335.1"/>
    <property type="molecule type" value="Genomic_DNA"/>
</dbReference>
<dbReference type="Pfam" id="PF13428">
    <property type="entry name" value="TPR_14"/>
    <property type="match status" value="1"/>
</dbReference>
<name>A0AA37T4P9_9ALTE</name>
<accession>A0AA37T4P9</accession>
<sequence>MKQSDVEETSAPETANATASQTIPVAEQTTLDKEQVAVKLDPDILVAKSLYAKPNLYQQHYQQNNPAQRKFLLQALAAYSNENWQTGLAHIEQASALGKLNSAAYVLKSDLALALNNAELAIIALQSALEVNKYDAKALNRLASLMREQGDFSRALSLLNRAIAATPSDAASYRNRGVLYDLYLNQKPQARVDYQHYLALLKLDNSRSDASVDKVKTDQVEKNIKLVSRWLVDLSRQIKASERAQQSQIGSE</sequence>
<gene>
    <name evidence="5" type="ORF">GCM10007852_22430</name>
</gene>
<dbReference type="InterPro" id="IPR050498">
    <property type="entry name" value="Ycf3"/>
</dbReference>
<dbReference type="Proteomes" id="UP001156601">
    <property type="component" value="Unassembled WGS sequence"/>
</dbReference>
<evidence type="ECO:0000256" key="2">
    <source>
        <dbReference type="ARBA" id="ARBA00022803"/>
    </source>
</evidence>
<dbReference type="SMART" id="SM00028">
    <property type="entry name" value="TPR"/>
    <property type="match status" value="2"/>
</dbReference>
<keyword evidence="1" id="KW-0677">Repeat</keyword>
<evidence type="ECO:0000256" key="3">
    <source>
        <dbReference type="PROSITE-ProRule" id="PRU00339"/>
    </source>
</evidence>
<reference evidence="5" key="1">
    <citation type="journal article" date="2014" name="Int. J. Syst. Evol. Microbiol.">
        <title>Complete genome sequence of Corynebacterium casei LMG S-19264T (=DSM 44701T), isolated from a smear-ripened cheese.</title>
        <authorList>
            <consortium name="US DOE Joint Genome Institute (JGI-PGF)"/>
            <person name="Walter F."/>
            <person name="Albersmeier A."/>
            <person name="Kalinowski J."/>
            <person name="Ruckert C."/>
        </authorList>
    </citation>
    <scope>NUCLEOTIDE SEQUENCE</scope>
    <source>
        <strain evidence="5">NBRC 110023</strain>
    </source>
</reference>
<protein>
    <recommendedName>
        <fullName evidence="7">Tetratricopeptide repeat protein</fullName>
    </recommendedName>
</protein>
<feature type="compositionally biased region" description="Acidic residues" evidence="4">
    <location>
        <begin position="1"/>
        <end position="10"/>
    </location>
</feature>
<keyword evidence="6" id="KW-1185">Reference proteome</keyword>
<dbReference type="Gene3D" id="1.25.40.10">
    <property type="entry name" value="Tetratricopeptide repeat domain"/>
    <property type="match status" value="1"/>
</dbReference>
<feature type="region of interest" description="Disordered" evidence="4">
    <location>
        <begin position="1"/>
        <end position="23"/>
    </location>
</feature>
<dbReference type="InterPro" id="IPR019734">
    <property type="entry name" value="TPR_rpt"/>
</dbReference>
<dbReference type="PROSITE" id="PS50005">
    <property type="entry name" value="TPR"/>
    <property type="match status" value="1"/>
</dbReference>
<comment type="caution">
    <text evidence="5">The sequence shown here is derived from an EMBL/GenBank/DDBJ whole genome shotgun (WGS) entry which is preliminary data.</text>
</comment>
<proteinExistence type="predicted"/>
<dbReference type="SUPFAM" id="SSF48452">
    <property type="entry name" value="TPR-like"/>
    <property type="match status" value="1"/>
</dbReference>
<feature type="repeat" description="TPR" evidence="3">
    <location>
        <begin position="136"/>
        <end position="169"/>
    </location>
</feature>
<dbReference type="Pfam" id="PF13432">
    <property type="entry name" value="TPR_16"/>
    <property type="match status" value="1"/>
</dbReference>
<feature type="compositionally biased region" description="Polar residues" evidence="4">
    <location>
        <begin position="11"/>
        <end position="23"/>
    </location>
</feature>
<reference evidence="5" key="2">
    <citation type="submission" date="2023-01" db="EMBL/GenBank/DDBJ databases">
        <title>Draft genome sequence of Agaribacter marinus strain NBRC 110023.</title>
        <authorList>
            <person name="Sun Q."/>
            <person name="Mori K."/>
        </authorList>
    </citation>
    <scope>NUCLEOTIDE SEQUENCE</scope>
    <source>
        <strain evidence="5">NBRC 110023</strain>
    </source>
</reference>
<dbReference type="PANTHER" id="PTHR44858">
    <property type="entry name" value="TETRATRICOPEPTIDE REPEAT PROTEIN 6"/>
    <property type="match status" value="1"/>
</dbReference>
<evidence type="ECO:0000313" key="6">
    <source>
        <dbReference type="Proteomes" id="UP001156601"/>
    </source>
</evidence>
<evidence type="ECO:0008006" key="7">
    <source>
        <dbReference type="Google" id="ProtNLM"/>
    </source>
</evidence>
<dbReference type="PANTHER" id="PTHR44858:SF1">
    <property type="entry name" value="UDP-N-ACETYLGLUCOSAMINE--PEPTIDE N-ACETYLGLUCOSAMINYLTRANSFERASE SPINDLY-RELATED"/>
    <property type="match status" value="1"/>
</dbReference>
<dbReference type="AlphaFoldDB" id="A0AA37T4P9"/>
<organism evidence="5 6">
    <name type="scientific">Agaribacter marinus</name>
    <dbReference type="NCBI Taxonomy" id="1431249"/>
    <lineage>
        <taxon>Bacteria</taxon>
        <taxon>Pseudomonadati</taxon>
        <taxon>Pseudomonadota</taxon>
        <taxon>Gammaproteobacteria</taxon>
        <taxon>Alteromonadales</taxon>
        <taxon>Alteromonadaceae</taxon>
        <taxon>Agaribacter</taxon>
    </lineage>
</organism>
<evidence type="ECO:0000313" key="5">
    <source>
        <dbReference type="EMBL" id="GLR71335.1"/>
    </source>
</evidence>
<dbReference type="InterPro" id="IPR011990">
    <property type="entry name" value="TPR-like_helical_dom_sf"/>
</dbReference>
<evidence type="ECO:0000256" key="4">
    <source>
        <dbReference type="SAM" id="MobiDB-lite"/>
    </source>
</evidence>
<keyword evidence="2 3" id="KW-0802">TPR repeat</keyword>